<gene>
    <name evidence="2" type="ORF">DP065_03025</name>
</gene>
<dbReference type="RefSeq" id="WP_033178936.1">
    <property type="nucleotide sequence ID" value="NZ_CP030140.1"/>
</dbReference>
<name>A0A2Z4NDN5_9BACT</name>
<evidence type="ECO:0008006" key="4">
    <source>
        <dbReference type="Google" id="ProtNLM"/>
    </source>
</evidence>
<dbReference type="PROSITE" id="PS50935">
    <property type="entry name" value="SSB"/>
    <property type="match status" value="1"/>
</dbReference>
<keyword evidence="3" id="KW-1185">Reference proteome</keyword>
<dbReference type="AlphaFoldDB" id="A0A2Z4NDN5"/>
<evidence type="ECO:0000313" key="3">
    <source>
        <dbReference type="Proteomes" id="UP000250218"/>
    </source>
</evidence>
<keyword evidence="1" id="KW-0238">DNA-binding</keyword>
<evidence type="ECO:0000313" key="2">
    <source>
        <dbReference type="EMBL" id="AWX69702.1"/>
    </source>
</evidence>
<sequence>MNNLVLAVEVFKEPILKAFYKEEEQKTYSGFLGKFNSSSTSAPFFLWCFTFNEEVINVFKTLSAGEQVIISGELNMELKKQGEIKTYQPTLNVKKVQWRSEGKSETPKVSYKELKTEIEAAQK</sequence>
<organism evidence="2 3">
    <name type="scientific">[Mycoplasma] anseris</name>
    <dbReference type="NCBI Taxonomy" id="92400"/>
    <lineage>
        <taxon>Bacteria</taxon>
        <taxon>Bacillati</taxon>
        <taxon>Mycoplasmatota</taxon>
        <taxon>Mycoplasmoidales</taxon>
        <taxon>Metamycoplasmataceae</taxon>
        <taxon>Metamycoplasma</taxon>
    </lineage>
</organism>
<evidence type="ECO:0000256" key="1">
    <source>
        <dbReference type="PROSITE-ProRule" id="PRU00252"/>
    </source>
</evidence>
<dbReference type="GO" id="GO:0003697">
    <property type="term" value="F:single-stranded DNA binding"/>
    <property type="evidence" value="ECO:0007669"/>
    <property type="project" value="InterPro"/>
</dbReference>
<accession>A0A2Z4NDN5</accession>
<protein>
    <recommendedName>
        <fullName evidence="4">Single-stranded DNA-binding protein</fullName>
    </recommendedName>
</protein>
<proteinExistence type="predicted"/>
<dbReference type="EMBL" id="CP030140">
    <property type="protein sequence ID" value="AWX69702.1"/>
    <property type="molecule type" value="Genomic_DNA"/>
</dbReference>
<dbReference type="Proteomes" id="UP000250218">
    <property type="component" value="Chromosome"/>
</dbReference>
<reference evidence="3" key="1">
    <citation type="submission" date="2018-06" db="EMBL/GenBank/DDBJ databases">
        <title>Complete genome sequences of Mycoplasma anatis, M. anseris and M. cloacale type strains.</title>
        <authorList>
            <person name="Grozner D."/>
            <person name="Forro B."/>
            <person name="Sulyok K.M."/>
            <person name="Marton S."/>
            <person name="Kreizinger Z."/>
            <person name="Banyai K."/>
            <person name="Gyuranecz M."/>
        </authorList>
    </citation>
    <scope>NUCLEOTIDE SEQUENCE [LARGE SCALE GENOMIC DNA]</scope>
    <source>
        <strain evidence="3">ATCC 49234</strain>
    </source>
</reference>
<dbReference type="KEGG" id="mane:DP065_03025"/>
<dbReference type="InterPro" id="IPR000424">
    <property type="entry name" value="Primosome_PriB/ssb"/>
</dbReference>